<feature type="non-terminal residue" evidence="1">
    <location>
        <position position="1"/>
    </location>
</feature>
<name>A0A6J4STH0_9SPHN</name>
<dbReference type="EMBL" id="CADCWA010000041">
    <property type="protein sequence ID" value="CAA9504905.1"/>
    <property type="molecule type" value="Genomic_DNA"/>
</dbReference>
<accession>A0A6J4STH0</accession>
<organism evidence="1">
    <name type="scientific">uncultured Sphingomonas sp</name>
    <dbReference type="NCBI Taxonomy" id="158754"/>
    <lineage>
        <taxon>Bacteria</taxon>
        <taxon>Pseudomonadati</taxon>
        <taxon>Pseudomonadota</taxon>
        <taxon>Alphaproteobacteria</taxon>
        <taxon>Sphingomonadales</taxon>
        <taxon>Sphingomonadaceae</taxon>
        <taxon>Sphingomonas</taxon>
        <taxon>environmental samples</taxon>
    </lineage>
</organism>
<evidence type="ECO:0000313" key="1">
    <source>
        <dbReference type="EMBL" id="CAA9504905.1"/>
    </source>
</evidence>
<feature type="non-terminal residue" evidence="1">
    <location>
        <position position="45"/>
    </location>
</feature>
<gene>
    <name evidence="1" type="ORF">AVDCRST_MAG31-522</name>
</gene>
<protein>
    <submittedName>
        <fullName evidence="1">Uncharacterized protein</fullName>
    </submittedName>
</protein>
<dbReference type="AlphaFoldDB" id="A0A6J4STH0"/>
<sequence length="45" mass="5243">WFLALSRTPFFTSRYCRLLPEQAFRFGSNLPTVLDQGARSRHALD</sequence>
<proteinExistence type="predicted"/>
<reference evidence="1" key="1">
    <citation type="submission" date="2020-02" db="EMBL/GenBank/DDBJ databases">
        <authorList>
            <person name="Meier V. D."/>
        </authorList>
    </citation>
    <scope>NUCLEOTIDE SEQUENCE</scope>
    <source>
        <strain evidence="1">AVDCRST_MAG31</strain>
    </source>
</reference>